<dbReference type="InterPro" id="IPR006568">
    <property type="entry name" value="PSP_pro-rich"/>
</dbReference>
<feature type="coiled-coil region" evidence="1">
    <location>
        <begin position="969"/>
        <end position="1003"/>
    </location>
</feature>
<sequence>MASALAAAPALSKNAKRRLKKKAEKQLEYLNATNDVATTASSSSGKADAPSSPTAAHEPAVSVDVEYVSSDLGLSEDDPAFDEFSRVFQRFMKAEELCGQVVAAADGDDTNENEGGEDVTTVEEDIEPVKQLGRKERKKAKQLSIAALKQMVVCPDVVEAHDITSADPPFLCYLKAYRNTVPVPRHWCHKRKYLQGKRGIEKIPFVLPDFIANTGIAEVRGAGVEADLNKKGAAKMRDRMAPKLGRIDIDYQVLQDAFFRYQTKPTLTKLGDLYYEGKEFEVKLKTKTPGILSDDLKRALGMVDGVPPPWLLNVQRYGPPPAYPHLKIPGLNAPIPEGASFGYHPGGWGKPPVDENGNPVYGDVFGKGQTQAIVVEEAVSKERWGELEPVVEEEEDDEDEEETKDDDGVMDLDDEEDVRGGRPGPGDSLDLRKQPPMSSEHSVPPPPPPTTSGPAKELYTVTMARCPHRGILCPTEDGGLHSVQSTSGVNSVSTSGIATDDTEGKRKRKLEKARDEKSSKKECMAIVVDLEKARGRHAKELHDINEYRIRTLEGLLKEKEQAMQGYKQKFYKLQDDFKYNLKVCVENINGMHPAESEVSELKIQLADLQNDLKMEKQKGSEGDMYMQQKLKEVRGAMESTRWSYDEDMRKAKEEIESLKRRHDRELREKDEDIESIRRELTVTFDEVLRQREQEFRAAHDDVGGKARDLELKVKSMGRENDTLKERNHDLRRKVDELVDQLAESDKAQKALQWEVADVRALKEAKISELEQETIELQTVKQALLDEYEGKMADLLQSLHAVEKAFLAQKAQFDEDLKRAVRMKEDELKAQTAKMEARIEVSTSQDQLLQRERDMERLASDHQDALEQRDSILKELKNEMWQLEVDLKSSKESARVSVQLLQDGKDKEASLRRDLQQANETIEELKRQVHSTSLSLEVKLQGIQEQYVLHFSYNSIEAEHEWMAQHNVRMRELAAGKERLVAEKQATEDRLKHAEAELTRLRGELYAQKAVVKVNEAFPLPSVPSEVSPIWSEGSNGSNLLPPAAFSMKTPTNSTAPSPAPSPAPNDPNASLVAENAKLKGNLPLRVLKSNDVEFQLGMIRTMTEELMKQSAMPSPPPITPSRTDKHTLLACKLVMRSVEKDDPAAQQTIRQLEGQVHELQQRVELVQKELQVAIDEKNAAVAKLEQITHIDTTNSTEESTAVITGLRNQLHDALAQVDVLKNERNSLMELSNRLTAENRKLQLGTTAPDNSFALKQQVDLARAKRTPSFTDTTASAVGAATQTSHHLTPPPTMSDARLKLKHAKEVLALAGKKVDVEPAQGRPQTDSQRSVMSKLKELQSKRAEMAEERKKVRNYNIPSS</sequence>
<organism evidence="4 5">
    <name type="scientific">Aphanomyces invadans</name>
    <dbReference type="NCBI Taxonomy" id="157072"/>
    <lineage>
        <taxon>Eukaryota</taxon>
        <taxon>Sar</taxon>
        <taxon>Stramenopiles</taxon>
        <taxon>Oomycota</taxon>
        <taxon>Saprolegniomycetes</taxon>
        <taxon>Saprolegniales</taxon>
        <taxon>Verrucalvaceae</taxon>
        <taxon>Aphanomyces</taxon>
    </lineage>
</organism>
<dbReference type="VEuPathDB" id="FungiDB:H310_10415"/>
<evidence type="ECO:0000256" key="2">
    <source>
        <dbReference type="SAM" id="MobiDB-lite"/>
    </source>
</evidence>
<evidence type="ECO:0000313" key="4">
    <source>
        <dbReference type="EMBL" id="RHY34543.1"/>
    </source>
</evidence>
<feature type="coiled-coil region" evidence="1">
    <location>
        <begin position="549"/>
        <end position="679"/>
    </location>
</feature>
<dbReference type="Pfam" id="PF04037">
    <property type="entry name" value="DUF382"/>
    <property type="match status" value="1"/>
</dbReference>
<dbReference type="EMBL" id="QUSY01000025">
    <property type="protein sequence ID" value="RHY34543.1"/>
    <property type="molecule type" value="Genomic_DNA"/>
</dbReference>
<dbReference type="Pfam" id="PF04046">
    <property type="entry name" value="PSP"/>
    <property type="match status" value="1"/>
</dbReference>
<feature type="compositionally biased region" description="Polar residues" evidence="2">
    <location>
        <begin position="1267"/>
        <end position="1286"/>
    </location>
</feature>
<dbReference type="InterPro" id="IPR052584">
    <property type="entry name" value="U2_snRNP_Complex_Component"/>
</dbReference>
<feature type="compositionally biased region" description="Low complexity" evidence="2">
    <location>
        <begin position="40"/>
        <end position="52"/>
    </location>
</feature>
<keyword evidence="5" id="KW-1185">Reference proteome</keyword>
<feature type="coiled-coil region" evidence="1">
    <location>
        <begin position="706"/>
        <end position="804"/>
    </location>
</feature>
<feature type="compositionally biased region" description="Basic and acidic residues" evidence="2">
    <location>
        <begin position="1334"/>
        <end position="1350"/>
    </location>
</feature>
<feature type="compositionally biased region" description="Basic residues" evidence="2">
    <location>
        <begin position="14"/>
        <end position="23"/>
    </location>
</feature>
<evidence type="ECO:0000313" key="5">
    <source>
        <dbReference type="Proteomes" id="UP000285060"/>
    </source>
</evidence>
<dbReference type="PANTHER" id="PTHR12785:SF6">
    <property type="entry name" value="SPLICING FACTOR 3B SUBUNIT 2"/>
    <property type="match status" value="1"/>
</dbReference>
<feature type="region of interest" description="Disordered" evidence="2">
    <location>
        <begin position="1043"/>
        <end position="1070"/>
    </location>
</feature>
<feature type="region of interest" description="Disordered" evidence="2">
    <location>
        <begin position="384"/>
        <end position="455"/>
    </location>
</feature>
<dbReference type="InterPro" id="IPR007180">
    <property type="entry name" value="DUF382"/>
</dbReference>
<feature type="compositionally biased region" description="Low complexity" evidence="2">
    <location>
        <begin position="1"/>
        <end position="13"/>
    </location>
</feature>
<evidence type="ECO:0000256" key="1">
    <source>
        <dbReference type="SAM" id="Coils"/>
    </source>
</evidence>
<feature type="coiled-coil region" evidence="1">
    <location>
        <begin position="1149"/>
        <end position="1240"/>
    </location>
</feature>
<feature type="region of interest" description="Disordered" evidence="2">
    <location>
        <begin position="1312"/>
        <end position="1360"/>
    </location>
</feature>
<dbReference type="GO" id="GO:0005634">
    <property type="term" value="C:nucleus"/>
    <property type="evidence" value="ECO:0007669"/>
    <property type="project" value="InterPro"/>
</dbReference>
<feature type="region of interest" description="Disordered" evidence="2">
    <location>
        <begin position="1"/>
        <end position="61"/>
    </location>
</feature>
<name>A0A418B8M1_9STRA</name>
<proteinExistence type="predicted"/>
<feature type="region of interest" description="Disordered" evidence="2">
    <location>
        <begin position="477"/>
        <end position="516"/>
    </location>
</feature>
<dbReference type="VEuPathDB" id="FungiDB:H310_10414"/>
<evidence type="ECO:0000259" key="3">
    <source>
        <dbReference type="SMART" id="SM00581"/>
    </source>
</evidence>
<accession>A0A418B8M1</accession>
<comment type="caution">
    <text evidence="4">The sequence shown here is derived from an EMBL/GenBank/DDBJ whole genome shotgun (WGS) entry which is preliminary data.</text>
</comment>
<feature type="compositionally biased region" description="Low complexity" evidence="2">
    <location>
        <begin position="482"/>
        <end position="496"/>
    </location>
</feature>
<dbReference type="Proteomes" id="UP000285060">
    <property type="component" value="Unassembled WGS sequence"/>
</dbReference>
<gene>
    <name evidence="4" type="ORF">DYB32_000873</name>
</gene>
<feature type="compositionally biased region" description="Polar residues" evidence="2">
    <location>
        <begin position="1322"/>
        <end position="1331"/>
    </location>
</feature>
<feature type="region of interest" description="Disordered" evidence="2">
    <location>
        <begin position="1264"/>
        <end position="1293"/>
    </location>
</feature>
<dbReference type="PANTHER" id="PTHR12785">
    <property type="entry name" value="SPLICING FACTOR 3B"/>
    <property type="match status" value="1"/>
</dbReference>
<feature type="coiled-coil region" evidence="1">
    <location>
        <begin position="854"/>
        <end position="934"/>
    </location>
</feature>
<feature type="domain" description="PSP proline-rich" evidence="3">
    <location>
        <begin position="284"/>
        <end position="337"/>
    </location>
</feature>
<keyword evidence="1" id="KW-0175">Coiled coil</keyword>
<dbReference type="SMART" id="SM00581">
    <property type="entry name" value="PSP"/>
    <property type="match status" value="1"/>
</dbReference>
<feature type="compositionally biased region" description="Acidic residues" evidence="2">
    <location>
        <begin position="389"/>
        <end position="417"/>
    </location>
</feature>
<reference evidence="4 5" key="1">
    <citation type="submission" date="2018-08" db="EMBL/GenBank/DDBJ databases">
        <title>Aphanomyces genome sequencing and annotation.</title>
        <authorList>
            <person name="Minardi D."/>
            <person name="Oidtmann B."/>
            <person name="Van Der Giezen M."/>
            <person name="Studholme D.J."/>
        </authorList>
    </citation>
    <scope>NUCLEOTIDE SEQUENCE [LARGE SCALE GENOMIC DNA]</scope>
    <source>
        <strain evidence="4 5">NJM0002</strain>
    </source>
</reference>
<protein>
    <recommendedName>
        <fullName evidence="3">PSP proline-rich domain-containing protein</fullName>
    </recommendedName>
</protein>